<dbReference type="Pfam" id="PF25101">
    <property type="entry name" value="Spectrin_7"/>
    <property type="match status" value="1"/>
</dbReference>
<evidence type="ECO:0000313" key="5">
    <source>
        <dbReference type="EMBL" id="VDK19545.1"/>
    </source>
</evidence>
<feature type="coiled-coil region" evidence="3">
    <location>
        <begin position="156"/>
        <end position="195"/>
    </location>
</feature>
<reference evidence="7" key="1">
    <citation type="submission" date="2017-02" db="UniProtKB">
        <authorList>
            <consortium name="WormBaseParasite"/>
        </authorList>
    </citation>
    <scope>IDENTIFICATION</scope>
</reference>
<dbReference type="InterPro" id="IPR058157">
    <property type="entry name" value="Spectrin_met"/>
</dbReference>
<dbReference type="Pfam" id="PF07679">
    <property type="entry name" value="I-set"/>
    <property type="match status" value="1"/>
</dbReference>
<evidence type="ECO:0000259" key="4">
    <source>
        <dbReference type="PROSITE" id="PS50835"/>
    </source>
</evidence>
<comment type="similarity">
    <text evidence="1">Belongs to the protein kinase superfamily. CAMK Ser/Thr protein kinase family.</text>
</comment>
<sequence>MESALKSPLTRQNLELNKILNNYWIICEKSLQVHKFAKELECSFESLDALLSSNRNFTNPKLTAQMNEVFRMIEETLTQERQQGEKFVSSVKESAKTDAKLRVENAIEWVHNMLNEHERRFYTVNEHWRNWQDNRVHEEKVVRMVEEVQMWQEESVEIVRILIDKAKQAKTELERKEIKRKMDEVIKQLPKQKDRLHEAEQITKSAQSNFHPLILLLELKVNLTSDEAFERVEMAKRKCRDLEERVTELRSTVETLEQLAVQQEKEVIRAPVFTVQLRDAQVDEGSRFEFSASVDGQPTPHIQWLKDGRDVRDNVDYRQNYSKGVATLTIEETFVEDTATYTILAENTGGKAQSSARLIVKC</sequence>
<accession>A0A0M3J3N4</accession>
<feature type="coiled-coil region" evidence="3">
    <location>
        <begin position="225"/>
        <end position="266"/>
    </location>
</feature>
<dbReference type="FunFam" id="2.60.40.10:FF:000080">
    <property type="entry name" value="Myosin light chain kinase, smooth muscle"/>
    <property type="match status" value="1"/>
</dbReference>
<dbReference type="PANTHER" id="PTHR47633:SF4">
    <property type="entry name" value="MYOPALLADIN ISOFORM X1"/>
    <property type="match status" value="1"/>
</dbReference>
<dbReference type="PANTHER" id="PTHR47633">
    <property type="entry name" value="IMMUNOGLOBULIN"/>
    <property type="match status" value="1"/>
</dbReference>
<evidence type="ECO:0000313" key="6">
    <source>
        <dbReference type="Proteomes" id="UP000267096"/>
    </source>
</evidence>
<reference evidence="5 6" key="2">
    <citation type="submission" date="2018-11" db="EMBL/GenBank/DDBJ databases">
        <authorList>
            <consortium name="Pathogen Informatics"/>
        </authorList>
    </citation>
    <scope>NUCLEOTIDE SEQUENCE [LARGE SCALE GENOMIC DNA]</scope>
</reference>
<dbReference type="InterPro" id="IPR013098">
    <property type="entry name" value="Ig_I-set"/>
</dbReference>
<dbReference type="WBParaSite" id="ASIM_0000214701-mRNA-1">
    <property type="protein sequence ID" value="ASIM_0000214701-mRNA-1"/>
    <property type="gene ID" value="ASIM_0000214701"/>
</dbReference>
<feature type="domain" description="Ig-like" evidence="4">
    <location>
        <begin position="271"/>
        <end position="359"/>
    </location>
</feature>
<dbReference type="InterPro" id="IPR007110">
    <property type="entry name" value="Ig-like_dom"/>
</dbReference>
<dbReference type="SMART" id="SM00409">
    <property type="entry name" value="IG"/>
    <property type="match status" value="1"/>
</dbReference>
<dbReference type="SUPFAM" id="SSF48726">
    <property type="entry name" value="Immunoglobulin"/>
    <property type="match status" value="1"/>
</dbReference>
<protein>
    <submittedName>
        <fullName evidence="7">Hemicentin-1 (inferred by orthology to a human protein)</fullName>
    </submittedName>
</protein>
<dbReference type="InterPro" id="IPR013783">
    <property type="entry name" value="Ig-like_fold"/>
</dbReference>
<keyword evidence="6" id="KW-1185">Reference proteome</keyword>
<evidence type="ECO:0000313" key="7">
    <source>
        <dbReference type="WBParaSite" id="ASIM_0000214701-mRNA-1"/>
    </source>
</evidence>
<dbReference type="AlphaFoldDB" id="A0A0M3J3N4"/>
<gene>
    <name evidence="5" type="ORF">ASIM_LOCUS2016</name>
</gene>
<keyword evidence="2" id="KW-0393">Immunoglobulin domain</keyword>
<dbReference type="EMBL" id="UYRR01002482">
    <property type="protein sequence ID" value="VDK19545.1"/>
    <property type="molecule type" value="Genomic_DNA"/>
</dbReference>
<evidence type="ECO:0000256" key="2">
    <source>
        <dbReference type="ARBA" id="ARBA00023319"/>
    </source>
</evidence>
<evidence type="ECO:0000256" key="3">
    <source>
        <dbReference type="SAM" id="Coils"/>
    </source>
</evidence>
<name>A0A0M3J3N4_ANISI</name>
<evidence type="ECO:0000256" key="1">
    <source>
        <dbReference type="ARBA" id="ARBA00006692"/>
    </source>
</evidence>
<dbReference type="Proteomes" id="UP000267096">
    <property type="component" value="Unassembled WGS sequence"/>
</dbReference>
<dbReference type="InterPro" id="IPR003599">
    <property type="entry name" value="Ig_sub"/>
</dbReference>
<dbReference type="OrthoDB" id="114660at2759"/>
<dbReference type="PROSITE" id="PS50835">
    <property type="entry name" value="IG_LIKE"/>
    <property type="match status" value="1"/>
</dbReference>
<organism evidence="7">
    <name type="scientific">Anisakis simplex</name>
    <name type="common">Herring worm</name>
    <dbReference type="NCBI Taxonomy" id="6269"/>
    <lineage>
        <taxon>Eukaryota</taxon>
        <taxon>Metazoa</taxon>
        <taxon>Ecdysozoa</taxon>
        <taxon>Nematoda</taxon>
        <taxon>Chromadorea</taxon>
        <taxon>Rhabditida</taxon>
        <taxon>Spirurina</taxon>
        <taxon>Ascaridomorpha</taxon>
        <taxon>Ascaridoidea</taxon>
        <taxon>Anisakidae</taxon>
        <taxon>Anisakis</taxon>
        <taxon>Anisakis simplex complex</taxon>
    </lineage>
</organism>
<dbReference type="InterPro" id="IPR036179">
    <property type="entry name" value="Ig-like_dom_sf"/>
</dbReference>
<proteinExistence type="inferred from homology"/>
<keyword evidence="3" id="KW-0175">Coiled coil</keyword>
<dbReference type="Gene3D" id="2.60.40.10">
    <property type="entry name" value="Immunoglobulins"/>
    <property type="match status" value="1"/>
</dbReference>